<keyword evidence="3" id="KW-1185">Reference proteome</keyword>
<comment type="caution">
    <text evidence="1">The sequence shown here is derived from an EMBL/GenBank/DDBJ whole genome shotgun (WGS) entry which is preliminary data.</text>
</comment>
<name>A0A511TH47_MYXFU</name>
<reference evidence="2 3" key="1">
    <citation type="submission" date="2016-10" db="EMBL/GenBank/DDBJ databases">
        <authorList>
            <person name="Varghese N."/>
            <person name="Submissions S."/>
        </authorList>
    </citation>
    <scope>NUCLEOTIDE SEQUENCE [LARGE SCALE GENOMIC DNA]</scope>
    <source>
        <strain evidence="2 3">DSM 16525</strain>
    </source>
</reference>
<gene>
    <name evidence="1" type="ORF">MFU01_85240</name>
    <name evidence="2" type="ORF">SAMN05443572_10226</name>
</gene>
<evidence type="ECO:0000313" key="1">
    <source>
        <dbReference type="EMBL" id="GEN13487.1"/>
    </source>
</evidence>
<dbReference type="OrthoDB" id="6556030at2"/>
<reference evidence="1 4" key="2">
    <citation type="submission" date="2019-07" db="EMBL/GenBank/DDBJ databases">
        <title>Whole genome shotgun sequence of Myxococcus fulvus NBRC 100333.</title>
        <authorList>
            <person name="Hosoyama A."/>
            <person name="Uohara A."/>
            <person name="Ohji S."/>
            <person name="Ichikawa N."/>
        </authorList>
    </citation>
    <scope>NUCLEOTIDE SEQUENCE [LARGE SCALE GENOMIC DNA]</scope>
    <source>
        <strain evidence="1 4">NBRC 100333</strain>
    </source>
</reference>
<evidence type="ECO:0000313" key="4">
    <source>
        <dbReference type="Proteomes" id="UP000321514"/>
    </source>
</evidence>
<evidence type="ECO:0000313" key="3">
    <source>
        <dbReference type="Proteomes" id="UP000183760"/>
    </source>
</evidence>
<accession>A0A511TH47</accession>
<dbReference type="AlphaFoldDB" id="A0A511TH47"/>
<evidence type="ECO:0000313" key="2">
    <source>
        <dbReference type="EMBL" id="SET36631.1"/>
    </source>
</evidence>
<proteinExistence type="predicted"/>
<sequence>MKPTVGDIFVVYTPRLAAYTAMQVTALKQEGKDELACVLSLDWVGPELPDAAAVAAMKPIVFNFFFWKEHHVHVWVPIDVPHGYVHVGNRPPLLTEKSVSYSQWPSGSTVFSQRRWETIPQATRDLFKQTVAQEDRSELVTLGGLELRRTTQRLDTDRLSAVSDLAVFEALPILTSVNADAPVPGLFEFIRRRPFVYESHVTNHGQRVVDVRGARLTRFGLDVTGVEEVYLNDELETLSLLGEASPGLRIHAEADGRWLHLHTKDTAWAWSGLDALDELHVHSFRELDAARIVRRFPKLTELRASGAPGNLRNTAELGALTGLCVLMFNEVFGMSPEEFPGPERFPDLGRLWLTSLPADVAASVKKGYKAAAQRGVDVSVRQPRKPEWLAENLDNPFRHWDGEDNIPPAKAKKAAALYRQARSAALAATTEHGGSPSALVSALTPVVRDYTEGFNKLDARGAFIFTVEREHIHDALMGIFDAVDEKLRAAGNASVVPLDRNALVTVMDSVRDF</sequence>
<evidence type="ECO:0008006" key="5">
    <source>
        <dbReference type="Google" id="ProtNLM"/>
    </source>
</evidence>
<protein>
    <recommendedName>
        <fullName evidence="5">Gliding motility protein</fullName>
    </recommendedName>
</protein>
<dbReference type="EMBL" id="FOIB01000002">
    <property type="protein sequence ID" value="SET36631.1"/>
    <property type="molecule type" value="Genomic_DNA"/>
</dbReference>
<dbReference type="STRING" id="1334629.MFUL124B02_31430"/>
<dbReference type="RefSeq" id="WP_046715294.1">
    <property type="nucleotide sequence ID" value="NZ_BJXR01000083.1"/>
</dbReference>
<dbReference type="Proteomes" id="UP000321514">
    <property type="component" value="Unassembled WGS sequence"/>
</dbReference>
<dbReference type="Proteomes" id="UP000183760">
    <property type="component" value="Unassembled WGS sequence"/>
</dbReference>
<dbReference type="EMBL" id="BJXR01000083">
    <property type="protein sequence ID" value="GEN13487.1"/>
    <property type="molecule type" value="Genomic_DNA"/>
</dbReference>
<organism evidence="1 4">
    <name type="scientific">Myxococcus fulvus</name>
    <dbReference type="NCBI Taxonomy" id="33"/>
    <lineage>
        <taxon>Bacteria</taxon>
        <taxon>Pseudomonadati</taxon>
        <taxon>Myxococcota</taxon>
        <taxon>Myxococcia</taxon>
        <taxon>Myxococcales</taxon>
        <taxon>Cystobacterineae</taxon>
        <taxon>Myxococcaceae</taxon>
        <taxon>Myxococcus</taxon>
    </lineage>
</organism>